<dbReference type="Proteomes" id="UP001501175">
    <property type="component" value="Unassembled WGS sequence"/>
</dbReference>
<protein>
    <submittedName>
        <fullName evidence="2">Phytanoyl-CoA dioxygenase family protein</fullName>
    </submittedName>
</protein>
<evidence type="ECO:0000313" key="3">
    <source>
        <dbReference type="Proteomes" id="UP001501175"/>
    </source>
</evidence>
<keyword evidence="2" id="KW-0560">Oxidoreductase</keyword>
<evidence type="ECO:0000256" key="1">
    <source>
        <dbReference type="ARBA" id="ARBA00001954"/>
    </source>
</evidence>
<comment type="cofactor">
    <cofactor evidence="1">
        <name>Fe(2+)</name>
        <dbReference type="ChEBI" id="CHEBI:29033"/>
    </cofactor>
</comment>
<name>A0ABP8NQI3_9BACT</name>
<comment type="caution">
    <text evidence="2">The sequence shown here is derived from an EMBL/GenBank/DDBJ whole genome shotgun (WGS) entry which is preliminary data.</text>
</comment>
<dbReference type="Gene3D" id="2.60.120.620">
    <property type="entry name" value="q2cbj1_9rhob like domain"/>
    <property type="match status" value="1"/>
</dbReference>
<organism evidence="2 3">
    <name type="scientific">Nibrella saemangeumensis</name>
    <dbReference type="NCBI Taxonomy" id="1084526"/>
    <lineage>
        <taxon>Bacteria</taxon>
        <taxon>Pseudomonadati</taxon>
        <taxon>Bacteroidota</taxon>
        <taxon>Cytophagia</taxon>
        <taxon>Cytophagales</taxon>
        <taxon>Spirosomataceae</taxon>
        <taxon>Nibrella</taxon>
    </lineage>
</organism>
<dbReference type="SUPFAM" id="SSF51197">
    <property type="entry name" value="Clavaminate synthase-like"/>
    <property type="match status" value="1"/>
</dbReference>
<gene>
    <name evidence="2" type="ORF">GCM10023189_57130</name>
</gene>
<proteinExistence type="predicted"/>
<dbReference type="InterPro" id="IPR008775">
    <property type="entry name" value="Phytyl_CoA_dOase-like"/>
</dbReference>
<evidence type="ECO:0000313" key="2">
    <source>
        <dbReference type="EMBL" id="GAA4469693.1"/>
    </source>
</evidence>
<dbReference type="RefSeq" id="WP_345249655.1">
    <property type="nucleotide sequence ID" value="NZ_BAABHD010000084.1"/>
</dbReference>
<accession>A0ABP8NQI3</accession>
<dbReference type="PANTHER" id="PTHR20883:SF48">
    <property type="entry name" value="ECTOINE DIOXYGENASE"/>
    <property type="match status" value="1"/>
</dbReference>
<reference evidence="3" key="1">
    <citation type="journal article" date="2019" name="Int. J. Syst. Evol. Microbiol.">
        <title>The Global Catalogue of Microorganisms (GCM) 10K type strain sequencing project: providing services to taxonomists for standard genome sequencing and annotation.</title>
        <authorList>
            <consortium name="The Broad Institute Genomics Platform"/>
            <consortium name="The Broad Institute Genome Sequencing Center for Infectious Disease"/>
            <person name="Wu L."/>
            <person name="Ma J."/>
        </authorList>
    </citation>
    <scope>NUCLEOTIDE SEQUENCE [LARGE SCALE GENOMIC DNA]</scope>
    <source>
        <strain evidence="3">JCM 17927</strain>
    </source>
</reference>
<dbReference type="Pfam" id="PF05721">
    <property type="entry name" value="PhyH"/>
    <property type="match status" value="1"/>
</dbReference>
<keyword evidence="3" id="KW-1185">Reference proteome</keyword>
<dbReference type="GO" id="GO:0051213">
    <property type="term" value="F:dioxygenase activity"/>
    <property type="evidence" value="ECO:0007669"/>
    <property type="project" value="UniProtKB-KW"/>
</dbReference>
<dbReference type="EMBL" id="BAABHD010000084">
    <property type="protein sequence ID" value="GAA4469693.1"/>
    <property type="molecule type" value="Genomic_DNA"/>
</dbReference>
<dbReference type="PANTHER" id="PTHR20883">
    <property type="entry name" value="PHYTANOYL-COA DIOXYGENASE DOMAIN CONTAINING 1"/>
    <property type="match status" value="1"/>
</dbReference>
<sequence>MNQASQLRSTELSPEQIQFYRDNGYLILRNRFSPDEVQAWQQEADQLLHADFIAENNLRTPMHQMPDGQKVVERVDPVIDVSVRFKALLFDDRILEPLRSIFGEEPVLFKDKLIFKVPRMRGYEMHQDFAWWQPQAGEDTFEAIHPDKILSVMLAIDPATRENGALELYPGYHRELLTPVGQLRNMQEAEIARMDLSGQVVATTEPGDIIVFHSLTPHSSEPNRSQVSRRQLYMTYNALSCGDAYAGQQAHYRGYVKKRMEQEEQTAEIYFQ</sequence>
<keyword evidence="2" id="KW-0223">Dioxygenase</keyword>